<proteinExistence type="predicted"/>
<reference evidence="2" key="1">
    <citation type="submission" date="2023-07" db="EMBL/GenBank/DDBJ databases">
        <title>Genome sequencing of Purple Non-Sulfur Bacteria from various extreme environments.</title>
        <authorList>
            <person name="Mayer M."/>
        </authorList>
    </citation>
    <scope>NUCLEOTIDE SEQUENCE [LARGE SCALE GENOMIC DNA]</scope>
    <source>
        <strain evidence="2">DSM 17935</strain>
    </source>
</reference>
<name>A0ABT3HH22_9HYPH</name>
<dbReference type="EMBL" id="JAOQNS010000014">
    <property type="protein sequence ID" value="MCW2309705.1"/>
    <property type="molecule type" value="Genomic_DNA"/>
</dbReference>
<dbReference type="Proteomes" id="UP001209755">
    <property type="component" value="Unassembled WGS sequence"/>
</dbReference>
<organism evidence="1 2">
    <name type="scientific">Rhodobium gokarnense</name>
    <dbReference type="NCBI Taxonomy" id="364296"/>
    <lineage>
        <taxon>Bacteria</taxon>
        <taxon>Pseudomonadati</taxon>
        <taxon>Pseudomonadota</taxon>
        <taxon>Alphaproteobacteria</taxon>
        <taxon>Hyphomicrobiales</taxon>
        <taxon>Rhodobiaceae</taxon>
        <taxon>Rhodobium</taxon>
    </lineage>
</organism>
<sequence length="76" mass="8642">MTFLEFKAWFDGFCEGIEGAPNTEQWKRICEKFGEVHEPLPGPCPQPYRFVPGDMSPFGPPYEITCSLPAFNLDLN</sequence>
<evidence type="ECO:0000313" key="2">
    <source>
        <dbReference type="Proteomes" id="UP001209755"/>
    </source>
</evidence>
<dbReference type="RefSeq" id="WP_264603283.1">
    <property type="nucleotide sequence ID" value="NZ_JAOQNS010000014.1"/>
</dbReference>
<protein>
    <submittedName>
        <fullName evidence="1">Uncharacterized protein</fullName>
    </submittedName>
</protein>
<accession>A0ABT3HH22</accession>
<comment type="caution">
    <text evidence="1">The sequence shown here is derived from an EMBL/GenBank/DDBJ whole genome shotgun (WGS) entry which is preliminary data.</text>
</comment>
<evidence type="ECO:0000313" key="1">
    <source>
        <dbReference type="EMBL" id="MCW2309705.1"/>
    </source>
</evidence>
<keyword evidence="2" id="KW-1185">Reference proteome</keyword>
<gene>
    <name evidence="1" type="ORF">M2319_004064</name>
</gene>